<evidence type="ECO:0000256" key="4">
    <source>
        <dbReference type="SAM" id="MobiDB-lite"/>
    </source>
</evidence>
<dbReference type="EMBL" id="JASPKZ010002294">
    <property type="protein sequence ID" value="KAJ9596116.1"/>
    <property type="molecule type" value="Genomic_DNA"/>
</dbReference>
<feature type="compositionally biased region" description="Acidic residues" evidence="4">
    <location>
        <begin position="819"/>
        <end position="838"/>
    </location>
</feature>
<feature type="compositionally biased region" description="Acidic residues" evidence="4">
    <location>
        <begin position="316"/>
        <end position="325"/>
    </location>
</feature>
<sequence>MYEKKIKNYSRKDRPTSTDYFVHNSDQFSCGDSKELHSKSLTIKYNKIQSVDNTTKESVKSFLHFYESIPDYGDVNHLSDREFYIKLQHLKEKQQAYLRGIDEKDFNVTIVENKTARSPKKMNSKTTKTWHKYYSNQDLNLQGKKCDINSKPQHQTSVEHKRDKTYTNSYDTASYWSKFDKQDISPSPTISAVSCDSKRKNSAKIHSKPSIRINNYLMNSAEFDDITRPNIRKNKNSTIDIGTGKGNNLKTSINHHKFNTGKVKTNKLHNESKKINDTRSTFVSKAEDSSSSVTAMDSIYDGYSVDDFPKPEIFYDSDSERDDFQDNPLSQSLPNSPTLKQNKTVILREPKITIPKPFNMTLREEEERDLNLLRYQLFGDFDDDKRDSNVIKAHPVPIESQIPLFDKIMAEQENRRHHVRTQCMNELRAQMKPFKFVKRDEQHKQHRLCHSSPDLRDIEETSKYKPFKARPIPRNLFSSYVYHKMRENEYFRNLKKKIRAEEMLKASSLPPSMAARERLSKVRALSAEMLNNLSGRTRRRKHRIPDYRKSHEQLRKQLRDRWNDNVTTSPQPFTLKTAELHNRKSARFLENVRPQSTLGIPLNRNNLASVLRIQSSRQKLEKELALKKDELKKKEEARIKAHSVRRKPAWQAINYSTEEDLELRIQTRREEERIRREEFQHDMEIMLNRVNLIPTLFERQSKKKLFGIEKSLKKSRKRSGHGMKISSVPVTPDLYEEDEEDYSQNEASDKNIKMGLKVSISETPETIECPNEPEKIQEDKEAQVEDTKENHAQEEKEEDEGGNSASIQEDISAGRSTDYENEDEEDDDEGGNTYNIED</sequence>
<comment type="caution">
    <text evidence="5">The sequence shown here is derived from an EMBL/GenBank/DDBJ whole genome shotgun (WGS) entry which is preliminary data.</text>
</comment>
<comment type="similarity">
    <text evidence="1">Belongs to the FAM161 family.</text>
</comment>
<feature type="compositionally biased region" description="Acidic residues" evidence="4">
    <location>
        <begin position="734"/>
        <end position="743"/>
    </location>
</feature>
<proteinExistence type="inferred from homology"/>
<feature type="compositionally biased region" description="Polar residues" evidence="4">
    <location>
        <begin position="327"/>
        <end position="338"/>
    </location>
</feature>
<keyword evidence="6" id="KW-1185">Reference proteome</keyword>
<dbReference type="PANTHER" id="PTHR21501">
    <property type="entry name" value="PROTEIN FAM-161"/>
    <property type="match status" value="1"/>
</dbReference>
<evidence type="ECO:0000313" key="6">
    <source>
        <dbReference type="Proteomes" id="UP001233999"/>
    </source>
</evidence>
<dbReference type="AlphaFoldDB" id="A0AAD8ACH1"/>
<organism evidence="5 6">
    <name type="scientific">Diploptera punctata</name>
    <name type="common">Pacific beetle cockroach</name>
    <dbReference type="NCBI Taxonomy" id="6984"/>
    <lineage>
        <taxon>Eukaryota</taxon>
        <taxon>Metazoa</taxon>
        <taxon>Ecdysozoa</taxon>
        <taxon>Arthropoda</taxon>
        <taxon>Hexapoda</taxon>
        <taxon>Insecta</taxon>
        <taxon>Pterygota</taxon>
        <taxon>Neoptera</taxon>
        <taxon>Polyneoptera</taxon>
        <taxon>Dictyoptera</taxon>
        <taxon>Blattodea</taxon>
        <taxon>Blaberoidea</taxon>
        <taxon>Blaberidae</taxon>
        <taxon>Diplopterinae</taxon>
        <taxon>Diploptera</taxon>
    </lineage>
</organism>
<feature type="compositionally biased region" description="Basic and acidic residues" evidence="4">
    <location>
        <begin position="772"/>
        <end position="794"/>
    </location>
</feature>
<dbReference type="GO" id="GO:0005929">
    <property type="term" value="C:cilium"/>
    <property type="evidence" value="ECO:0007669"/>
    <property type="project" value="TreeGrafter"/>
</dbReference>
<dbReference type="GO" id="GO:0005856">
    <property type="term" value="C:cytoskeleton"/>
    <property type="evidence" value="ECO:0007669"/>
    <property type="project" value="UniProtKB-ARBA"/>
</dbReference>
<feature type="region of interest" description="Disordered" evidence="4">
    <location>
        <begin position="712"/>
        <end position="838"/>
    </location>
</feature>
<evidence type="ECO:0008006" key="7">
    <source>
        <dbReference type="Google" id="ProtNLM"/>
    </source>
</evidence>
<accession>A0AAD8ACH1</accession>
<keyword evidence="2 3" id="KW-0175">Coiled coil</keyword>
<dbReference type="Pfam" id="PF10595">
    <property type="entry name" value="FAM161A_B"/>
    <property type="match status" value="1"/>
</dbReference>
<dbReference type="InterPro" id="IPR051655">
    <property type="entry name" value="FAM161"/>
</dbReference>
<protein>
    <recommendedName>
        <fullName evidence="7">Protein FAM161A</fullName>
    </recommendedName>
</protein>
<reference evidence="5" key="1">
    <citation type="journal article" date="2023" name="IScience">
        <title>Live-bearing cockroach genome reveals convergent evolutionary mechanisms linked to viviparity in insects and beyond.</title>
        <authorList>
            <person name="Fouks B."/>
            <person name="Harrison M.C."/>
            <person name="Mikhailova A.A."/>
            <person name="Marchal E."/>
            <person name="English S."/>
            <person name="Carruthers M."/>
            <person name="Jennings E.C."/>
            <person name="Chiamaka E.L."/>
            <person name="Frigard R.A."/>
            <person name="Pippel M."/>
            <person name="Attardo G.M."/>
            <person name="Benoit J.B."/>
            <person name="Bornberg-Bauer E."/>
            <person name="Tobe S.S."/>
        </authorList>
    </citation>
    <scope>NUCLEOTIDE SEQUENCE</scope>
    <source>
        <strain evidence="5">Stay&amp;Tobe</strain>
    </source>
</reference>
<dbReference type="InterPro" id="IPR019579">
    <property type="entry name" value="FAM161A/B"/>
</dbReference>
<evidence type="ECO:0000256" key="1">
    <source>
        <dbReference type="ARBA" id="ARBA00006663"/>
    </source>
</evidence>
<feature type="coiled-coil region" evidence="3">
    <location>
        <begin position="610"/>
        <end position="637"/>
    </location>
</feature>
<evidence type="ECO:0000256" key="2">
    <source>
        <dbReference type="ARBA" id="ARBA00023054"/>
    </source>
</evidence>
<name>A0AAD8ACH1_DIPPU</name>
<gene>
    <name evidence="5" type="ORF">L9F63_012700</name>
</gene>
<evidence type="ECO:0000313" key="5">
    <source>
        <dbReference type="EMBL" id="KAJ9596116.1"/>
    </source>
</evidence>
<dbReference type="Proteomes" id="UP001233999">
    <property type="component" value="Unassembled WGS sequence"/>
</dbReference>
<dbReference type="GO" id="GO:0044782">
    <property type="term" value="P:cilium organization"/>
    <property type="evidence" value="ECO:0007669"/>
    <property type="project" value="TreeGrafter"/>
</dbReference>
<reference evidence="5" key="2">
    <citation type="submission" date="2023-05" db="EMBL/GenBank/DDBJ databases">
        <authorList>
            <person name="Fouks B."/>
        </authorList>
    </citation>
    <scope>NUCLEOTIDE SEQUENCE</scope>
    <source>
        <strain evidence="5">Stay&amp;Tobe</strain>
        <tissue evidence="5">Testes</tissue>
    </source>
</reference>
<dbReference type="PANTHER" id="PTHR21501:SF1">
    <property type="entry name" value="PROTEIN FAM-161"/>
    <property type="match status" value="1"/>
</dbReference>
<evidence type="ECO:0000256" key="3">
    <source>
        <dbReference type="SAM" id="Coils"/>
    </source>
</evidence>
<feature type="region of interest" description="Disordered" evidence="4">
    <location>
        <begin position="316"/>
        <end position="338"/>
    </location>
</feature>